<dbReference type="InterPro" id="IPR006190">
    <property type="entry name" value="SAF_AFP_Neu5Ac"/>
</dbReference>
<dbReference type="InterPro" id="IPR057736">
    <property type="entry name" value="SAF_PseI/NeuA/NeuB"/>
</dbReference>
<reference evidence="2 3" key="1">
    <citation type="submission" date="2015-10" db="EMBL/GenBank/DDBJ databases">
        <title>Draft Genome Sequence of Chlorobium limicola strain Frasassi Growing under Artificial Lighting in the Frasassi Cave System.</title>
        <authorList>
            <person name="Mansor M."/>
            <person name="Macalady J."/>
        </authorList>
    </citation>
    <scope>NUCLEOTIDE SEQUENCE [LARGE SCALE GENOMIC DNA]</scope>
    <source>
        <strain evidence="2 3">Frasassi</strain>
    </source>
</reference>
<dbReference type="RefSeq" id="WP_059138982.1">
    <property type="nucleotide sequence ID" value="NZ_LMBR01000132.1"/>
</dbReference>
<feature type="domain" description="AFP-like" evidence="1">
    <location>
        <begin position="282"/>
        <end position="338"/>
    </location>
</feature>
<dbReference type="InterPro" id="IPR013785">
    <property type="entry name" value="Aldolase_TIM"/>
</dbReference>
<dbReference type="SUPFAM" id="SSF51269">
    <property type="entry name" value="AFP III-like domain"/>
    <property type="match status" value="1"/>
</dbReference>
<dbReference type="InterPro" id="IPR036732">
    <property type="entry name" value="AFP_Neu5c_C_sf"/>
</dbReference>
<dbReference type="PROSITE" id="PS50844">
    <property type="entry name" value="AFP_LIKE"/>
    <property type="match status" value="1"/>
</dbReference>
<dbReference type="Gene3D" id="3.90.1210.10">
    <property type="entry name" value="Antifreeze-like/N-acetylneuraminic acid synthase C-terminal domain"/>
    <property type="match status" value="1"/>
</dbReference>
<dbReference type="GO" id="GO:0016051">
    <property type="term" value="P:carbohydrate biosynthetic process"/>
    <property type="evidence" value="ECO:0007669"/>
    <property type="project" value="InterPro"/>
</dbReference>
<protein>
    <recommendedName>
        <fullName evidence="1">AFP-like domain-containing protein</fullName>
    </recommendedName>
</protein>
<dbReference type="CDD" id="cd11615">
    <property type="entry name" value="SAF_NeuB_like"/>
    <property type="match status" value="1"/>
</dbReference>
<accession>A0A101JKU8</accession>
<dbReference type="InterPro" id="IPR051690">
    <property type="entry name" value="PseI-like"/>
</dbReference>
<evidence type="ECO:0000259" key="1">
    <source>
        <dbReference type="PROSITE" id="PS50844"/>
    </source>
</evidence>
<gene>
    <name evidence="2" type="ORF">ASB62_05595</name>
</gene>
<dbReference type="SUPFAM" id="SSF51569">
    <property type="entry name" value="Aldolase"/>
    <property type="match status" value="1"/>
</dbReference>
<dbReference type="InterPro" id="IPR013974">
    <property type="entry name" value="SAF"/>
</dbReference>
<dbReference type="PANTHER" id="PTHR42966:SF1">
    <property type="entry name" value="SIALIC ACID SYNTHASE"/>
    <property type="match status" value="1"/>
</dbReference>
<evidence type="ECO:0000313" key="2">
    <source>
        <dbReference type="EMBL" id="KUL28715.1"/>
    </source>
</evidence>
<dbReference type="OrthoDB" id="9814210at2"/>
<keyword evidence="3" id="KW-1185">Reference proteome</keyword>
<evidence type="ECO:0000313" key="3">
    <source>
        <dbReference type="Proteomes" id="UP000053937"/>
    </source>
</evidence>
<dbReference type="Proteomes" id="UP000053937">
    <property type="component" value="Unassembled WGS sequence"/>
</dbReference>
<sequence length="338" mass="37787">MNKIKHECYVIAEAGLNHNGSIDIAKKLIDVAAVAGVDAVKFQKRTVEKLAVSSVLDADDDRFPEFGNTYRQIRAHLEFNFDEYCGLKEYAESKGLDFIVTAFDVDAVDFLEEVGVEDYKLASHSLTNIELLEYLANKGKNTILSTGMAELDEIDTAVQIFENKGTSLSLMHCVSSYPTPLNECNLNIIEVLKNRYGLPTGYSGHEIGYLPSVLSVAMGAEYVERHFTIDKSMIGFDHKISLEPDELIAMVRDIRKVKLIKGDGKKNISDSEWNTRKKYHVSIVSVDAIPEGTILTSDMITYRNPGTGIPGKFLHKLTGKRTRQNIPADVLLSYDMFY</sequence>
<comment type="caution">
    <text evidence="2">The sequence shown here is derived from an EMBL/GenBank/DDBJ whole genome shotgun (WGS) entry which is preliminary data.</text>
</comment>
<dbReference type="AlphaFoldDB" id="A0A101JKU8"/>
<dbReference type="Pfam" id="PF03102">
    <property type="entry name" value="NeuB"/>
    <property type="match status" value="1"/>
</dbReference>
<dbReference type="InterPro" id="IPR013132">
    <property type="entry name" value="PseI/NeuA/B-like_N"/>
</dbReference>
<name>A0A101JKU8_CHLLI</name>
<proteinExistence type="predicted"/>
<dbReference type="EMBL" id="LMBR01000132">
    <property type="protein sequence ID" value="KUL28715.1"/>
    <property type="molecule type" value="Genomic_DNA"/>
</dbReference>
<dbReference type="Pfam" id="PF08666">
    <property type="entry name" value="SAF"/>
    <property type="match status" value="1"/>
</dbReference>
<organism evidence="2 3">
    <name type="scientific">Chlorobium limicola</name>
    <dbReference type="NCBI Taxonomy" id="1092"/>
    <lineage>
        <taxon>Bacteria</taxon>
        <taxon>Pseudomonadati</taxon>
        <taxon>Chlorobiota</taxon>
        <taxon>Chlorobiia</taxon>
        <taxon>Chlorobiales</taxon>
        <taxon>Chlorobiaceae</taxon>
        <taxon>Chlorobium/Pelodictyon group</taxon>
        <taxon>Chlorobium</taxon>
    </lineage>
</organism>
<dbReference type="GO" id="GO:0047444">
    <property type="term" value="F:N-acylneuraminate-9-phosphate synthase activity"/>
    <property type="evidence" value="ECO:0007669"/>
    <property type="project" value="TreeGrafter"/>
</dbReference>
<dbReference type="PANTHER" id="PTHR42966">
    <property type="entry name" value="N-ACETYLNEURAMINATE SYNTHASE"/>
    <property type="match status" value="1"/>
</dbReference>
<dbReference type="Gene3D" id="3.20.20.70">
    <property type="entry name" value="Aldolase class I"/>
    <property type="match status" value="1"/>
</dbReference>